<keyword evidence="12" id="KW-1185">Reference proteome</keyword>
<organism evidence="11 12">
    <name type="scientific">Prunus yedoensis var. nudiflora</name>
    <dbReference type="NCBI Taxonomy" id="2094558"/>
    <lineage>
        <taxon>Eukaryota</taxon>
        <taxon>Viridiplantae</taxon>
        <taxon>Streptophyta</taxon>
        <taxon>Embryophyta</taxon>
        <taxon>Tracheophyta</taxon>
        <taxon>Spermatophyta</taxon>
        <taxon>Magnoliopsida</taxon>
        <taxon>eudicotyledons</taxon>
        <taxon>Gunneridae</taxon>
        <taxon>Pentapetalae</taxon>
        <taxon>rosids</taxon>
        <taxon>fabids</taxon>
        <taxon>Rosales</taxon>
        <taxon>Rosaceae</taxon>
        <taxon>Amygdaloideae</taxon>
        <taxon>Amygdaleae</taxon>
        <taxon>Prunus</taxon>
    </lineage>
</organism>
<evidence type="ECO:0000256" key="4">
    <source>
        <dbReference type="ARBA" id="ARBA00022840"/>
    </source>
</evidence>
<dbReference type="EMBL" id="PJQY01000828">
    <property type="protein sequence ID" value="PQQ07693.1"/>
    <property type="molecule type" value="Genomic_DNA"/>
</dbReference>
<gene>
    <name evidence="11" type="ORF">Pyn_34697</name>
</gene>
<dbReference type="SUPFAM" id="SSF52540">
    <property type="entry name" value="P-loop containing nucleoside triphosphate hydrolases"/>
    <property type="match status" value="1"/>
</dbReference>
<dbReference type="PRINTS" id="PR00380">
    <property type="entry name" value="KINESINHEAVY"/>
</dbReference>
<evidence type="ECO:0000256" key="5">
    <source>
        <dbReference type="ARBA" id="ARBA00023054"/>
    </source>
</evidence>
<accession>A0A314YLZ7</accession>
<proteinExistence type="inferred from homology"/>
<dbReference type="FunFam" id="3.40.850.10:FF:000058">
    <property type="entry name" value="kinesin-like protein KIN-14B isoform X1"/>
    <property type="match status" value="1"/>
</dbReference>
<sequence length="373" mass="42022">MAEQRNNNRWNWEVSGFEPRKLSSSSSTASSFDHDDYKPGAPLVRRYSISAASALAQSELSNHSVTSKLQKLKDQVKLAREDYLELRQEANQFALETQARISPLINEKRRLFNDLLTAKGNIKKYCRARPLFEDEGSSIVEYPDDYNIRVNTGDDALSNPKKDFELDRVYGPHVGQAELFRDVQPLVQSALDGYNVSIFAYGQTNSGKTHTMEGSSHDRGLYARSFEELFDLANSDSTSTSRFKFSVTVFELYNEQIRDLLPESGDALPKIRMGSPDSFVELVQEKVDNPLDFSKVLKDAFQSRGNDPSKFNVSHLIITIHICYNNLITGENTYSKLSLVDLAGSEGLIAEDDSSERVTDLLHVMKSLSRMFG</sequence>
<keyword evidence="3 7" id="KW-0547">Nucleotide-binding</keyword>
<dbReference type="InterPro" id="IPR001752">
    <property type="entry name" value="Kinesin_motor_dom"/>
</dbReference>
<dbReference type="InterPro" id="IPR027640">
    <property type="entry name" value="Kinesin-like_fam"/>
</dbReference>
<evidence type="ECO:0000256" key="6">
    <source>
        <dbReference type="ARBA" id="ARBA00023175"/>
    </source>
</evidence>
<dbReference type="PANTHER" id="PTHR47972:SF22">
    <property type="entry name" value="KINESIN-LIKE PROTEIN KIN-14A-RELATED"/>
    <property type="match status" value="1"/>
</dbReference>
<keyword evidence="6 7" id="KW-0505">Motor protein</keyword>
<dbReference type="InterPro" id="IPR027417">
    <property type="entry name" value="P-loop_NTPase"/>
</dbReference>
<dbReference type="GO" id="GO:0008017">
    <property type="term" value="F:microtubule binding"/>
    <property type="evidence" value="ECO:0007669"/>
    <property type="project" value="InterPro"/>
</dbReference>
<dbReference type="InterPro" id="IPR036961">
    <property type="entry name" value="Kinesin_motor_dom_sf"/>
</dbReference>
<dbReference type="PROSITE" id="PS50067">
    <property type="entry name" value="KINESIN_MOTOR_2"/>
    <property type="match status" value="1"/>
</dbReference>
<reference evidence="11 12" key="1">
    <citation type="submission" date="2018-02" db="EMBL/GenBank/DDBJ databases">
        <title>Draft genome of wild Prunus yedoensis var. nudiflora.</title>
        <authorList>
            <person name="Baek S."/>
            <person name="Kim J.-H."/>
            <person name="Choi K."/>
            <person name="Kim G.-B."/>
            <person name="Cho A."/>
            <person name="Jang H."/>
            <person name="Shin C.-H."/>
            <person name="Yu H.-J."/>
            <person name="Mun J.-H."/>
        </authorList>
    </citation>
    <scope>NUCLEOTIDE SEQUENCE [LARGE SCALE GENOMIC DNA]</scope>
    <source>
        <strain evidence="12">cv. Jeju island</strain>
        <tissue evidence="11">Leaf</tissue>
    </source>
</reference>
<dbReference type="GO" id="GO:0009903">
    <property type="term" value="P:chloroplast avoidance movement"/>
    <property type="evidence" value="ECO:0007669"/>
    <property type="project" value="UniProtKB-ARBA"/>
</dbReference>
<dbReference type="GO" id="GO:0005886">
    <property type="term" value="C:plasma membrane"/>
    <property type="evidence" value="ECO:0007669"/>
    <property type="project" value="UniProtKB-ARBA"/>
</dbReference>
<evidence type="ECO:0000256" key="7">
    <source>
        <dbReference type="PROSITE-ProRule" id="PRU00283"/>
    </source>
</evidence>
<dbReference type="Gene3D" id="3.40.850.10">
    <property type="entry name" value="Kinesin motor domain"/>
    <property type="match status" value="1"/>
</dbReference>
<feature type="binding site" evidence="7">
    <location>
        <begin position="202"/>
        <end position="209"/>
    </location>
    <ligand>
        <name>ATP</name>
        <dbReference type="ChEBI" id="CHEBI:30616"/>
    </ligand>
</feature>
<dbReference type="GO" id="GO:0003777">
    <property type="term" value="F:microtubule motor activity"/>
    <property type="evidence" value="ECO:0007669"/>
    <property type="project" value="InterPro"/>
</dbReference>
<dbReference type="GO" id="GO:0031022">
    <property type="term" value="P:nuclear migration along microfilament"/>
    <property type="evidence" value="ECO:0007669"/>
    <property type="project" value="UniProtKB-ARBA"/>
</dbReference>
<dbReference type="GO" id="GO:0007018">
    <property type="term" value="P:microtubule-based movement"/>
    <property type="evidence" value="ECO:0007669"/>
    <property type="project" value="InterPro"/>
</dbReference>
<keyword evidence="5 9" id="KW-0175">Coiled coil</keyword>
<dbReference type="GO" id="GO:0005829">
    <property type="term" value="C:cytosol"/>
    <property type="evidence" value="ECO:0007669"/>
    <property type="project" value="UniProtKB-ARBA"/>
</dbReference>
<dbReference type="OrthoDB" id="3176171at2759"/>
<evidence type="ECO:0000256" key="2">
    <source>
        <dbReference type="ARBA" id="ARBA00022701"/>
    </source>
</evidence>
<comment type="similarity">
    <text evidence="1">Belongs to the TRAFAC class myosin-kinesin ATPase superfamily. Kinesin family. KIN-14 subfamily.</text>
</comment>
<feature type="coiled-coil region" evidence="9">
    <location>
        <begin position="62"/>
        <end position="96"/>
    </location>
</feature>
<dbReference type="InterPro" id="IPR019821">
    <property type="entry name" value="Kinesin_motor_CS"/>
</dbReference>
<dbReference type="AlphaFoldDB" id="A0A314YLZ7"/>
<evidence type="ECO:0000256" key="1">
    <source>
        <dbReference type="ARBA" id="ARBA00010899"/>
    </source>
</evidence>
<name>A0A314YLZ7_PRUYE</name>
<evidence type="ECO:0000313" key="11">
    <source>
        <dbReference type="EMBL" id="PQQ07693.1"/>
    </source>
</evidence>
<feature type="domain" description="Kinesin motor" evidence="10">
    <location>
        <begin position="121"/>
        <end position="373"/>
    </location>
</feature>
<dbReference type="SMART" id="SM00129">
    <property type="entry name" value="KISc"/>
    <property type="match status" value="1"/>
</dbReference>
<dbReference type="GO" id="GO:0005874">
    <property type="term" value="C:microtubule"/>
    <property type="evidence" value="ECO:0007669"/>
    <property type="project" value="UniProtKB-KW"/>
</dbReference>
<dbReference type="Proteomes" id="UP000250321">
    <property type="component" value="Unassembled WGS sequence"/>
</dbReference>
<dbReference type="PANTHER" id="PTHR47972">
    <property type="entry name" value="KINESIN-LIKE PROTEIN KLP-3"/>
    <property type="match status" value="1"/>
</dbReference>
<dbReference type="GO" id="GO:0005524">
    <property type="term" value="F:ATP binding"/>
    <property type="evidence" value="ECO:0007669"/>
    <property type="project" value="UniProtKB-UniRule"/>
</dbReference>
<evidence type="ECO:0000256" key="8">
    <source>
        <dbReference type="RuleBase" id="RU000394"/>
    </source>
</evidence>
<dbReference type="GO" id="GO:0009904">
    <property type="term" value="P:chloroplast accumulation movement"/>
    <property type="evidence" value="ECO:0007669"/>
    <property type="project" value="UniProtKB-ARBA"/>
</dbReference>
<evidence type="ECO:0000259" key="10">
    <source>
        <dbReference type="PROSITE" id="PS50067"/>
    </source>
</evidence>
<keyword evidence="2 8" id="KW-0493">Microtubule</keyword>
<evidence type="ECO:0000313" key="12">
    <source>
        <dbReference type="Proteomes" id="UP000250321"/>
    </source>
</evidence>
<evidence type="ECO:0000256" key="3">
    <source>
        <dbReference type="ARBA" id="ARBA00022741"/>
    </source>
</evidence>
<dbReference type="Pfam" id="PF00225">
    <property type="entry name" value="Kinesin"/>
    <property type="match status" value="1"/>
</dbReference>
<evidence type="ECO:0000256" key="9">
    <source>
        <dbReference type="SAM" id="Coils"/>
    </source>
</evidence>
<dbReference type="PROSITE" id="PS00411">
    <property type="entry name" value="KINESIN_MOTOR_1"/>
    <property type="match status" value="1"/>
</dbReference>
<protein>
    <recommendedName>
        <fullName evidence="8">Kinesin-like protein</fullName>
    </recommendedName>
</protein>
<dbReference type="STRING" id="2094558.A0A314YLZ7"/>
<keyword evidence="4 7" id="KW-0067">ATP-binding</keyword>
<comment type="caution">
    <text evidence="11">The sequence shown here is derived from an EMBL/GenBank/DDBJ whole genome shotgun (WGS) entry which is preliminary data.</text>
</comment>